<proteinExistence type="inferred from homology"/>
<keyword evidence="7 8" id="KW-0472">Membrane</keyword>
<dbReference type="Pfam" id="PF04535">
    <property type="entry name" value="CASP_dom"/>
    <property type="match status" value="1"/>
</dbReference>
<feature type="domain" description="Casparian strip membrane protein" evidence="9">
    <location>
        <begin position="42"/>
        <end position="123"/>
    </location>
</feature>
<keyword evidence="11" id="KW-1185">Reference proteome</keyword>
<dbReference type="GO" id="GO:0005886">
    <property type="term" value="C:plasma membrane"/>
    <property type="evidence" value="ECO:0007669"/>
    <property type="project" value="UniProtKB-SubCell"/>
</dbReference>
<evidence type="ECO:0000256" key="8">
    <source>
        <dbReference type="RuleBase" id="RU361233"/>
    </source>
</evidence>
<evidence type="ECO:0000313" key="10">
    <source>
        <dbReference type="EMBL" id="URE08413.1"/>
    </source>
</evidence>
<reference evidence="10" key="1">
    <citation type="submission" date="2022-05" db="EMBL/GenBank/DDBJ databases">
        <title>The Musa troglodytarum L. genome provides insights into the mechanism of non-climacteric behaviour and enrichment of carotenoids.</title>
        <authorList>
            <person name="Wang J."/>
        </authorList>
    </citation>
    <scope>NUCLEOTIDE SEQUENCE</scope>
    <source>
        <tissue evidence="10">Leaf</tissue>
    </source>
</reference>
<evidence type="ECO:0000256" key="5">
    <source>
        <dbReference type="ARBA" id="ARBA00022692"/>
    </source>
</evidence>
<comment type="similarity">
    <text evidence="2 8">Belongs to the Casparian strip membrane proteins (CASP) family.</text>
</comment>
<evidence type="ECO:0000256" key="2">
    <source>
        <dbReference type="ARBA" id="ARBA00007651"/>
    </source>
</evidence>
<protein>
    <recommendedName>
        <fullName evidence="8">CASP-like protein</fullName>
    </recommendedName>
</protein>
<gene>
    <name evidence="10" type="ORF">MUK42_24007</name>
</gene>
<feature type="transmembrane region" description="Helical" evidence="8">
    <location>
        <begin position="41"/>
        <end position="67"/>
    </location>
</feature>
<evidence type="ECO:0000256" key="3">
    <source>
        <dbReference type="ARBA" id="ARBA00011489"/>
    </source>
</evidence>
<dbReference type="AlphaFoldDB" id="A0A9E7G873"/>
<evidence type="ECO:0000313" key="11">
    <source>
        <dbReference type="Proteomes" id="UP001055439"/>
    </source>
</evidence>
<organism evidence="10 11">
    <name type="scientific">Musa troglodytarum</name>
    <name type="common">fe'i banana</name>
    <dbReference type="NCBI Taxonomy" id="320322"/>
    <lineage>
        <taxon>Eukaryota</taxon>
        <taxon>Viridiplantae</taxon>
        <taxon>Streptophyta</taxon>
        <taxon>Embryophyta</taxon>
        <taxon>Tracheophyta</taxon>
        <taxon>Spermatophyta</taxon>
        <taxon>Magnoliopsida</taxon>
        <taxon>Liliopsida</taxon>
        <taxon>Zingiberales</taxon>
        <taxon>Musaceae</taxon>
        <taxon>Musa</taxon>
    </lineage>
</organism>
<dbReference type="Proteomes" id="UP001055439">
    <property type="component" value="Chromosome 6"/>
</dbReference>
<dbReference type="OrthoDB" id="1926504at2759"/>
<sequence>MASTEMSASANGSRKVAAESGHVLPPPPGLLGVDFCLKLLLFAYAVSALPVTYLYSIVTMMAVFFAICPSTRRLFLLGIFDALMAGVMASATGAAGSVAYIGLKGNSHANWSIVYNVTASFAGTSAARSPSPSSPPYSSSFSSCSQRTPSTAVVTGHLMHTTNIQHTVVKFVPRPICCVHSPVAAVHLV</sequence>
<evidence type="ECO:0000256" key="7">
    <source>
        <dbReference type="ARBA" id="ARBA00023136"/>
    </source>
</evidence>
<keyword evidence="6 8" id="KW-1133">Transmembrane helix</keyword>
<evidence type="ECO:0000259" key="9">
    <source>
        <dbReference type="Pfam" id="PF04535"/>
    </source>
</evidence>
<comment type="subunit">
    <text evidence="3 8">Homodimer and heterodimers.</text>
</comment>
<evidence type="ECO:0000256" key="6">
    <source>
        <dbReference type="ARBA" id="ARBA00022989"/>
    </source>
</evidence>
<name>A0A9E7G873_9LILI</name>
<keyword evidence="4 8" id="KW-1003">Cell membrane</keyword>
<feature type="transmembrane region" description="Helical" evidence="8">
    <location>
        <begin position="74"/>
        <end position="103"/>
    </location>
</feature>
<dbReference type="EMBL" id="CP097508">
    <property type="protein sequence ID" value="URE08413.1"/>
    <property type="molecule type" value="Genomic_DNA"/>
</dbReference>
<evidence type="ECO:0000256" key="1">
    <source>
        <dbReference type="ARBA" id="ARBA00004651"/>
    </source>
</evidence>
<dbReference type="InterPro" id="IPR006459">
    <property type="entry name" value="CASP/CASPL"/>
</dbReference>
<comment type="subcellular location">
    <subcellularLocation>
        <location evidence="1 8">Cell membrane</location>
        <topology evidence="1 8">Multi-pass membrane protein</topology>
    </subcellularLocation>
</comment>
<evidence type="ECO:0000256" key="4">
    <source>
        <dbReference type="ARBA" id="ARBA00022475"/>
    </source>
</evidence>
<dbReference type="NCBIfam" id="TIGR01569">
    <property type="entry name" value="A_tha_TIGR01569"/>
    <property type="match status" value="1"/>
</dbReference>
<keyword evidence="5 8" id="KW-0812">Transmembrane</keyword>
<dbReference type="InterPro" id="IPR006702">
    <property type="entry name" value="CASP_dom"/>
</dbReference>
<accession>A0A9E7G873</accession>
<comment type="caution">
    <text evidence="8">Lacks conserved residue(s) required for the propagation of feature annotation.</text>
</comment>